<keyword evidence="2" id="KW-0677">Repeat</keyword>
<dbReference type="OrthoDB" id="201275at2759"/>
<proteinExistence type="predicted"/>
<dbReference type="Pfam" id="PF12799">
    <property type="entry name" value="LRR_4"/>
    <property type="match status" value="1"/>
</dbReference>
<evidence type="ECO:0000313" key="3">
    <source>
        <dbReference type="EMBL" id="EJK73959.1"/>
    </source>
</evidence>
<feature type="non-terminal residue" evidence="3">
    <location>
        <position position="1"/>
    </location>
</feature>
<dbReference type="InterPro" id="IPR025875">
    <property type="entry name" value="Leu-rich_rpt_4"/>
</dbReference>
<keyword evidence="1" id="KW-0433">Leucine-rich repeat</keyword>
<gene>
    <name evidence="3" type="ORF">THAOC_04393</name>
</gene>
<organism evidence="3 4">
    <name type="scientific">Thalassiosira oceanica</name>
    <name type="common">Marine diatom</name>
    <dbReference type="NCBI Taxonomy" id="159749"/>
    <lineage>
        <taxon>Eukaryota</taxon>
        <taxon>Sar</taxon>
        <taxon>Stramenopiles</taxon>
        <taxon>Ochrophyta</taxon>
        <taxon>Bacillariophyta</taxon>
        <taxon>Coscinodiscophyceae</taxon>
        <taxon>Thalassiosirophycidae</taxon>
        <taxon>Thalassiosirales</taxon>
        <taxon>Thalassiosiraceae</taxon>
        <taxon>Thalassiosira</taxon>
    </lineage>
</organism>
<evidence type="ECO:0000256" key="1">
    <source>
        <dbReference type="ARBA" id="ARBA00022614"/>
    </source>
</evidence>
<sequence>TQSMRQMGGLRNVRRIGLLFAQIKNTVGLNTLVVEDDLLTLNGVHSTMLPFLGSSSTLLRLSLWGVNTERFNSMIYALDGRPIQEIQMQCGSIDHIDVLGECHLPDLIELDLVDNSISQVPSLEKCPKLQVLRLDANNVADVVGLGEWLGEGGSCMRELYLRDNELAQPQVDSMIHCLLRAQTLEIVDLVGFEDDETETIFGVLGSKGAASYLELVIGDVRCLASVLESNHVLQDCQIVTDSTHLEPLTRLFDEAIQGTDTAYEEIFSTFPAAIMPEILSLIFSAHGASELYNALRAVAPDLLALVDRDLVAAKEIERRSKIVTSIDEKISALMGEREVHAERQWELRAEYKLEQGPPKRPKY</sequence>
<accession>K0TA22</accession>
<evidence type="ECO:0000313" key="4">
    <source>
        <dbReference type="Proteomes" id="UP000266841"/>
    </source>
</evidence>
<name>K0TA22_THAOC</name>
<dbReference type="Gene3D" id="3.80.10.10">
    <property type="entry name" value="Ribonuclease Inhibitor"/>
    <property type="match status" value="1"/>
</dbReference>
<evidence type="ECO:0000256" key="2">
    <source>
        <dbReference type="ARBA" id="ARBA00022737"/>
    </source>
</evidence>
<dbReference type="InterPro" id="IPR032675">
    <property type="entry name" value="LRR_dom_sf"/>
</dbReference>
<dbReference type="PROSITE" id="PS51450">
    <property type="entry name" value="LRR"/>
    <property type="match status" value="1"/>
</dbReference>
<dbReference type="InterPro" id="IPR001611">
    <property type="entry name" value="Leu-rich_rpt"/>
</dbReference>
<dbReference type="AlphaFoldDB" id="K0TA22"/>
<protein>
    <submittedName>
        <fullName evidence="3">Uncharacterized protein</fullName>
    </submittedName>
</protein>
<dbReference type="SUPFAM" id="SSF52047">
    <property type="entry name" value="RNI-like"/>
    <property type="match status" value="1"/>
</dbReference>
<comment type="caution">
    <text evidence="3">The sequence shown here is derived from an EMBL/GenBank/DDBJ whole genome shotgun (WGS) entry which is preliminary data.</text>
</comment>
<reference evidence="3 4" key="1">
    <citation type="journal article" date="2012" name="Genome Biol.">
        <title>Genome and low-iron response of an oceanic diatom adapted to chronic iron limitation.</title>
        <authorList>
            <person name="Lommer M."/>
            <person name="Specht M."/>
            <person name="Roy A.S."/>
            <person name="Kraemer L."/>
            <person name="Andreson R."/>
            <person name="Gutowska M.A."/>
            <person name="Wolf J."/>
            <person name="Bergner S.V."/>
            <person name="Schilhabel M.B."/>
            <person name="Klostermeier U.C."/>
            <person name="Beiko R.G."/>
            <person name="Rosenstiel P."/>
            <person name="Hippler M."/>
            <person name="Laroche J."/>
        </authorList>
    </citation>
    <scope>NUCLEOTIDE SEQUENCE [LARGE SCALE GENOMIC DNA]</scope>
    <source>
        <strain evidence="3 4">CCMP1005</strain>
    </source>
</reference>
<dbReference type="Proteomes" id="UP000266841">
    <property type="component" value="Unassembled WGS sequence"/>
</dbReference>
<dbReference type="EMBL" id="AGNL01004070">
    <property type="protein sequence ID" value="EJK73959.1"/>
    <property type="molecule type" value="Genomic_DNA"/>
</dbReference>
<keyword evidence="4" id="KW-1185">Reference proteome</keyword>